<gene>
    <name evidence="2" type="ORF">HNY73_007984</name>
</gene>
<keyword evidence="1" id="KW-0812">Transmembrane</keyword>
<name>A0A8T0F5V5_ARGBR</name>
<sequence>MEFIKCTHYWFILLGLVASSIGQSLNYPGDVWAGKQLEGPNLVEMIMLGLAGIPVYRAVGMLLPLLMGKRLQPNSKDSGRVLNRHRTRRDLAYAQQLLDLLISVETALEKYGVTEPQCQLKATCEIHKRNANAISTNPSQANFIKLVSEMRREIRNPRVVPLAKYVFEYYEEAAERGEQQNDCGEMYPKCEDSMDSIFRRTKGKKSRKLK</sequence>
<dbReference type="Pfam" id="PF07841">
    <property type="entry name" value="DM4_12"/>
    <property type="match status" value="1"/>
</dbReference>
<keyword evidence="1" id="KW-1133">Transmembrane helix</keyword>
<keyword evidence="3" id="KW-1185">Reference proteome</keyword>
<evidence type="ECO:0000313" key="3">
    <source>
        <dbReference type="Proteomes" id="UP000807504"/>
    </source>
</evidence>
<dbReference type="EMBL" id="JABXBU010000015">
    <property type="protein sequence ID" value="KAF8786241.1"/>
    <property type="molecule type" value="Genomic_DNA"/>
</dbReference>
<evidence type="ECO:0000313" key="2">
    <source>
        <dbReference type="EMBL" id="KAF8786241.1"/>
    </source>
</evidence>
<feature type="transmembrane region" description="Helical" evidence="1">
    <location>
        <begin position="45"/>
        <end position="66"/>
    </location>
</feature>
<dbReference type="AlphaFoldDB" id="A0A8T0F5V5"/>
<feature type="transmembrane region" description="Helical" evidence="1">
    <location>
        <begin position="7"/>
        <end position="25"/>
    </location>
</feature>
<organism evidence="2 3">
    <name type="scientific">Argiope bruennichi</name>
    <name type="common">Wasp spider</name>
    <name type="synonym">Aranea bruennichi</name>
    <dbReference type="NCBI Taxonomy" id="94029"/>
    <lineage>
        <taxon>Eukaryota</taxon>
        <taxon>Metazoa</taxon>
        <taxon>Ecdysozoa</taxon>
        <taxon>Arthropoda</taxon>
        <taxon>Chelicerata</taxon>
        <taxon>Arachnida</taxon>
        <taxon>Araneae</taxon>
        <taxon>Araneomorphae</taxon>
        <taxon>Entelegynae</taxon>
        <taxon>Araneoidea</taxon>
        <taxon>Araneidae</taxon>
        <taxon>Argiope</taxon>
    </lineage>
</organism>
<dbReference type="Proteomes" id="UP000807504">
    <property type="component" value="Unassembled WGS sequence"/>
</dbReference>
<evidence type="ECO:0000256" key="1">
    <source>
        <dbReference type="SAM" id="Phobius"/>
    </source>
</evidence>
<reference evidence="2" key="2">
    <citation type="submission" date="2020-06" db="EMBL/GenBank/DDBJ databases">
        <authorList>
            <person name="Sheffer M."/>
        </authorList>
    </citation>
    <scope>NUCLEOTIDE SEQUENCE</scope>
</reference>
<reference evidence="2" key="1">
    <citation type="journal article" date="2020" name="bioRxiv">
        <title>Chromosome-level reference genome of the European wasp spider Argiope bruennichi: a resource for studies on range expansion and evolutionary adaptation.</title>
        <authorList>
            <person name="Sheffer M.M."/>
            <person name="Hoppe A."/>
            <person name="Krehenwinkel H."/>
            <person name="Uhl G."/>
            <person name="Kuss A.W."/>
            <person name="Jensen L."/>
            <person name="Jensen C."/>
            <person name="Gillespie R.G."/>
            <person name="Hoff K.J."/>
            <person name="Prost S."/>
        </authorList>
    </citation>
    <scope>NUCLEOTIDE SEQUENCE</scope>
</reference>
<protein>
    <submittedName>
        <fullName evidence="2">Uncharacterized protein</fullName>
    </submittedName>
</protein>
<keyword evidence="1" id="KW-0472">Membrane</keyword>
<comment type="caution">
    <text evidence="2">The sequence shown here is derived from an EMBL/GenBank/DDBJ whole genome shotgun (WGS) entry which is preliminary data.</text>
</comment>
<dbReference type="InterPro" id="IPR006631">
    <property type="entry name" value="DM4_12"/>
</dbReference>
<proteinExistence type="predicted"/>
<accession>A0A8T0F5V5</accession>